<organism evidence="5 6">
    <name type="scientific">Luteimonas composti</name>
    <dbReference type="NCBI Taxonomy" id="398257"/>
    <lineage>
        <taxon>Bacteria</taxon>
        <taxon>Pseudomonadati</taxon>
        <taxon>Pseudomonadota</taxon>
        <taxon>Gammaproteobacteria</taxon>
        <taxon>Lysobacterales</taxon>
        <taxon>Lysobacteraceae</taxon>
        <taxon>Luteimonas</taxon>
    </lineage>
</organism>
<sequence>MNTDLHISQTDARPMYLQIVEQVRARIASGEWPAGQELPSIRALAAAIRVSVITVKRAYLDLESEGVIVTRHGKGSFVADSGRGSAASELQQQKLDEHLRGAADIARQLGMTDEELEARLRSALRAGSTS</sequence>
<keyword evidence="1" id="KW-0805">Transcription regulation</keyword>
<feature type="domain" description="HTH gntR-type" evidence="4">
    <location>
        <begin position="13"/>
        <end position="81"/>
    </location>
</feature>
<evidence type="ECO:0000313" key="6">
    <source>
        <dbReference type="Proteomes" id="UP001160550"/>
    </source>
</evidence>
<dbReference type="InterPro" id="IPR000524">
    <property type="entry name" value="Tscrpt_reg_HTH_GntR"/>
</dbReference>
<keyword evidence="3" id="KW-0804">Transcription</keyword>
<dbReference type="SUPFAM" id="SSF46785">
    <property type="entry name" value="Winged helix' DNA-binding domain"/>
    <property type="match status" value="1"/>
</dbReference>
<evidence type="ECO:0000313" key="5">
    <source>
        <dbReference type="EMBL" id="MDH7451630.1"/>
    </source>
</evidence>
<dbReference type="PANTHER" id="PTHR38445:SF7">
    <property type="entry name" value="GNTR-FAMILY TRANSCRIPTIONAL REGULATOR"/>
    <property type="match status" value="1"/>
</dbReference>
<evidence type="ECO:0000256" key="2">
    <source>
        <dbReference type="ARBA" id="ARBA00023125"/>
    </source>
</evidence>
<comment type="caution">
    <text evidence="5">The sequence shown here is derived from an EMBL/GenBank/DDBJ whole genome shotgun (WGS) entry which is preliminary data.</text>
</comment>
<reference evidence="5" key="1">
    <citation type="journal article" date="2007" name="Int. J. Syst. Evol. Microbiol.">
        <title>Luteimonas composti sp. nov., a moderately thermophilic bacterium isolated from food waste.</title>
        <authorList>
            <person name="Young C.C."/>
            <person name="Kampfer P."/>
            <person name="Chen W.M."/>
            <person name="Yen W.S."/>
            <person name="Arun A.B."/>
            <person name="Lai W.A."/>
            <person name="Shen F.T."/>
            <person name="Rekha P.D."/>
            <person name="Lin K.Y."/>
            <person name="Chou J.H."/>
        </authorList>
    </citation>
    <scope>NUCLEOTIDE SEQUENCE</scope>
    <source>
        <strain evidence="5">CC-YY355</strain>
    </source>
</reference>
<dbReference type="SMART" id="SM00345">
    <property type="entry name" value="HTH_GNTR"/>
    <property type="match status" value="1"/>
</dbReference>
<dbReference type="RefSeq" id="WP_280940832.1">
    <property type="nucleotide sequence ID" value="NZ_JARYGX010000003.1"/>
</dbReference>
<dbReference type="Gene3D" id="1.10.10.10">
    <property type="entry name" value="Winged helix-like DNA-binding domain superfamily/Winged helix DNA-binding domain"/>
    <property type="match status" value="1"/>
</dbReference>
<dbReference type="InterPro" id="IPR036390">
    <property type="entry name" value="WH_DNA-bd_sf"/>
</dbReference>
<protein>
    <submittedName>
        <fullName evidence="5">GntR family transcriptional regulator</fullName>
    </submittedName>
</protein>
<dbReference type="InterPro" id="IPR036388">
    <property type="entry name" value="WH-like_DNA-bd_sf"/>
</dbReference>
<name>A0ABT6MMV9_9GAMM</name>
<dbReference type="PROSITE" id="PS50949">
    <property type="entry name" value="HTH_GNTR"/>
    <property type="match status" value="1"/>
</dbReference>
<dbReference type="PANTHER" id="PTHR38445">
    <property type="entry name" value="HTH-TYPE TRANSCRIPTIONAL REPRESSOR YTRA"/>
    <property type="match status" value="1"/>
</dbReference>
<reference evidence="5" key="2">
    <citation type="submission" date="2023-04" db="EMBL/GenBank/DDBJ databases">
        <authorList>
            <person name="Sun J.-Q."/>
        </authorList>
    </citation>
    <scope>NUCLEOTIDE SEQUENCE</scope>
    <source>
        <strain evidence="5">CC-YY355</strain>
    </source>
</reference>
<evidence type="ECO:0000256" key="1">
    <source>
        <dbReference type="ARBA" id="ARBA00023015"/>
    </source>
</evidence>
<keyword evidence="2" id="KW-0238">DNA-binding</keyword>
<accession>A0ABT6MMV9</accession>
<evidence type="ECO:0000259" key="4">
    <source>
        <dbReference type="PROSITE" id="PS50949"/>
    </source>
</evidence>
<proteinExistence type="predicted"/>
<dbReference type="EMBL" id="JARYGX010000003">
    <property type="protein sequence ID" value="MDH7451630.1"/>
    <property type="molecule type" value="Genomic_DNA"/>
</dbReference>
<evidence type="ECO:0000256" key="3">
    <source>
        <dbReference type="ARBA" id="ARBA00023163"/>
    </source>
</evidence>
<dbReference type="CDD" id="cd07377">
    <property type="entry name" value="WHTH_GntR"/>
    <property type="match status" value="1"/>
</dbReference>
<dbReference type="Pfam" id="PF00392">
    <property type="entry name" value="GntR"/>
    <property type="match status" value="1"/>
</dbReference>
<dbReference type="Proteomes" id="UP001160550">
    <property type="component" value="Unassembled WGS sequence"/>
</dbReference>
<gene>
    <name evidence="5" type="ORF">QF205_00860</name>
</gene>
<keyword evidence="6" id="KW-1185">Reference proteome</keyword>